<name>A0A0C1UPZ1_9BACT</name>
<evidence type="ECO:0000313" key="1">
    <source>
        <dbReference type="EMBL" id="KIE58474.1"/>
    </source>
</evidence>
<reference evidence="1 3" key="1">
    <citation type="submission" date="2014-08" db="EMBL/GenBank/DDBJ databases">
        <title>Methylacidiphilum kamchatkense strain Kam1 draft genome sequence.</title>
        <authorList>
            <person name="Birkeland N.-K."/>
            <person name="Erikstad H.A."/>
        </authorList>
    </citation>
    <scope>NUCLEOTIDE SEQUENCE [LARGE SCALE GENOMIC DNA]</scope>
    <source>
        <strain evidence="1 3">Kam1</strain>
    </source>
</reference>
<evidence type="ECO:0000313" key="3">
    <source>
        <dbReference type="Proteomes" id="UP000031594"/>
    </source>
</evidence>
<evidence type="ECO:0008006" key="5">
    <source>
        <dbReference type="Google" id="ProtNLM"/>
    </source>
</evidence>
<organism evidence="2 4">
    <name type="scientific">Methylacidiphilum kamchatkense Kam1</name>
    <dbReference type="NCBI Taxonomy" id="1202785"/>
    <lineage>
        <taxon>Bacteria</taxon>
        <taxon>Pseudomonadati</taxon>
        <taxon>Verrucomicrobiota</taxon>
        <taxon>Methylacidiphilae</taxon>
        <taxon>Methylacidiphilales</taxon>
        <taxon>Methylacidiphilaceae</taxon>
        <taxon>Methylacidiphilum (ex Ratnadevi et al. 2023)</taxon>
    </lineage>
</organism>
<dbReference type="RefSeq" id="WP_039721441.1">
    <property type="nucleotide sequence ID" value="NZ_CP037899.1"/>
</dbReference>
<proteinExistence type="predicted"/>
<gene>
    <name evidence="1" type="ORF">A946_06165</name>
    <name evidence="2" type="ORF">kam1_2082</name>
</gene>
<keyword evidence="3" id="KW-1185">Reference proteome</keyword>
<evidence type="ECO:0000313" key="2">
    <source>
        <dbReference type="EMBL" id="QDQ43290.1"/>
    </source>
</evidence>
<reference evidence="2" key="2">
    <citation type="journal article" date="2019" name="BMC Genomics">
        <title>Complete genome sequence analysis of the thermoacidophilic verrucomicrobial methanotroph 'Candidatus Methylacidiphilum kamchatkense' strain Kam1 and comparison with its closest relatives.</title>
        <authorList>
            <person name="Kruse T."/>
            <person name="Ratnadevi C.M."/>
            <person name="Erikstad H.A."/>
            <person name="Birkeland N.K."/>
        </authorList>
    </citation>
    <scope>NUCLEOTIDE SEQUENCE</scope>
    <source>
        <strain evidence="2">Kam1</strain>
    </source>
</reference>
<dbReference type="Gene3D" id="3.90.550.10">
    <property type="entry name" value="Spore Coat Polysaccharide Biosynthesis Protein SpsA, Chain A"/>
    <property type="match status" value="1"/>
</dbReference>
<dbReference type="STRING" id="1202785.A946_06165"/>
<dbReference type="OrthoDB" id="2677418at2"/>
<dbReference type="EMBL" id="CP037899">
    <property type="protein sequence ID" value="QDQ43290.1"/>
    <property type="molecule type" value="Genomic_DNA"/>
</dbReference>
<dbReference type="AlphaFoldDB" id="A0A0C1UPZ1"/>
<dbReference type="SUPFAM" id="SSF53448">
    <property type="entry name" value="Nucleotide-diphospho-sugar transferases"/>
    <property type="match status" value="1"/>
</dbReference>
<evidence type="ECO:0000313" key="4">
    <source>
        <dbReference type="Proteomes" id="UP000315925"/>
    </source>
</evidence>
<reference evidence="4" key="3">
    <citation type="submission" date="2019-03" db="EMBL/GenBank/DDBJ databases">
        <title>Complete genome of Methylacidiphilum kamchatkense Kam1.</title>
        <authorList>
            <person name="Kruse T."/>
            <person name="Murarilal Ratnadevi C."/>
            <person name="Erikstad H.-A."/>
            <person name="Birkeland N.-K."/>
        </authorList>
    </citation>
    <scope>NUCLEOTIDE SEQUENCE [LARGE SCALE GENOMIC DNA]</scope>
    <source>
        <strain evidence="4">kam1</strain>
    </source>
</reference>
<sequence>MKSYSKILISCVAENNEEHYKKSKILFKSLRLFGGRLAKSPAVVCFVNTIRPEYQKVFQEMDVEVEIIKPFNAKYPHTNNLRIFEIQKEYDYLIVLDNDIVIARDYSSYITSYHVLAKIDYHDYLSLFSLEDYIQLFKYYNLEIPLKIYNTESLDKLTYPHYNVGVLIIPRMYVDIIKNEWANCINDLIRAYPKFKTIEKQSYYTDEIAFSLMLQKTKIPIQPLPISMNFQTAYPIHPYYKPDEIEPYIIHHHDRIDKNGKLLPCNYKKANEVIRIINEML</sequence>
<accession>A0A0C1UPZ1</accession>
<dbReference type="Proteomes" id="UP000031594">
    <property type="component" value="Unassembled WGS sequence"/>
</dbReference>
<dbReference type="EMBL" id="JQNX01000004">
    <property type="protein sequence ID" value="KIE58474.1"/>
    <property type="molecule type" value="Genomic_DNA"/>
</dbReference>
<protein>
    <recommendedName>
        <fullName evidence="5">Glycosyl transferase family 8</fullName>
    </recommendedName>
</protein>
<dbReference type="InterPro" id="IPR029044">
    <property type="entry name" value="Nucleotide-diphossugar_trans"/>
</dbReference>
<dbReference type="KEGG" id="mkc:kam1_2082"/>
<dbReference type="Proteomes" id="UP000315925">
    <property type="component" value="Chromosome"/>
</dbReference>